<gene>
    <name evidence="2" type="ORF">NEOLI_004100</name>
</gene>
<organism evidence="2 3">
    <name type="scientific">Neolecta irregularis (strain DAH-3)</name>
    <dbReference type="NCBI Taxonomy" id="1198029"/>
    <lineage>
        <taxon>Eukaryota</taxon>
        <taxon>Fungi</taxon>
        <taxon>Dikarya</taxon>
        <taxon>Ascomycota</taxon>
        <taxon>Taphrinomycotina</taxon>
        <taxon>Neolectales</taxon>
        <taxon>Neolectaceae</taxon>
        <taxon>Neolecta</taxon>
    </lineage>
</organism>
<evidence type="ECO:0000313" key="3">
    <source>
        <dbReference type="Proteomes" id="UP000186594"/>
    </source>
</evidence>
<dbReference type="EMBL" id="LXFE01000509">
    <property type="protein sequence ID" value="OLL25070.1"/>
    <property type="molecule type" value="Genomic_DNA"/>
</dbReference>
<feature type="region of interest" description="Disordered" evidence="1">
    <location>
        <begin position="74"/>
        <end position="205"/>
    </location>
</feature>
<sequence length="270" mass="30697">MPRPLRPRIKKPSQLASSSKKPIKKKNTNRVKGNVDSLSIAEDTLAEPQASSTPTKQHADSKLVLLPSPVLSPILKPISTSQKRARVYDEHSNQSFGFSALKQTRHSSKINRNRFPRSPLKPSSKLLSENEEEQGDHSLLSSNIHSPPNRIESSPHPVPRDKSVGKIKDDKQLKTADLETLLPRRKRRKRIQQFNSSDLDDDSENEDILTRTKRRVKRVKNKENIVPHTEESDESTSSSARRQKLEIKRTFEQVDEWKLDVEAVSTTPDV</sequence>
<feature type="compositionally biased region" description="Basic and acidic residues" evidence="1">
    <location>
        <begin position="221"/>
        <end position="230"/>
    </location>
</feature>
<feature type="region of interest" description="Disordered" evidence="1">
    <location>
        <begin position="219"/>
        <end position="242"/>
    </location>
</feature>
<accession>A0A1U7LQX1</accession>
<feature type="compositionally biased region" description="Basic residues" evidence="1">
    <location>
        <begin position="103"/>
        <end position="115"/>
    </location>
</feature>
<protein>
    <submittedName>
        <fullName evidence="2">Uncharacterized protein</fullName>
    </submittedName>
</protein>
<proteinExistence type="predicted"/>
<reference evidence="2 3" key="1">
    <citation type="submission" date="2016-04" db="EMBL/GenBank/DDBJ databases">
        <title>Evolutionary innovation and constraint leading to complex multicellularity in the Ascomycota.</title>
        <authorList>
            <person name="Cisse O."/>
            <person name="Nguyen A."/>
            <person name="Hewitt D.A."/>
            <person name="Jedd G."/>
            <person name="Stajich J.E."/>
        </authorList>
    </citation>
    <scope>NUCLEOTIDE SEQUENCE [LARGE SCALE GENOMIC DNA]</scope>
    <source>
        <strain evidence="2 3">DAH-3</strain>
    </source>
</reference>
<evidence type="ECO:0000313" key="2">
    <source>
        <dbReference type="EMBL" id="OLL25070.1"/>
    </source>
</evidence>
<feature type="region of interest" description="Disordered" evidence="1">
    <location>
        <begin position="1"/>
        <end position="61"/>
    </location>
</feature>
<dbReference type="AlphaFoldDB" id="A0A1U7LQX1"/>
<name>A0A1U7LQX1_NEOID</name>
<feature type="compositionally biased region" description="Basic and acidic residues" evidence="1">
    <location>
        <begin position="158"/>
        <end position="177"/>
    </location>
</feature>
<keyword evidence="3" id="KW-1185">Reference proteome</keyword>
<feature type="compositionally biased region" description="Low complexity" evidence="1">
    <location>
        <begin position="118"/>
        <end position="127"/>
    </location>
</feature>
<feature type="compositionally biased region" description="Basic residues" evidence="1">
    <location>
        <begin position="1"/>
        <end position="11"/>
    </location>
</feature>
<comment type="caution">
    <text evidence="2">The sequence shown here is derived from an EMBL/GenBank/DDBJ whole genome shotgun (WGS) entry which is preliminary data.</text>
</comment>
<evidence type="ECO:0000256" key="1">
    <source>
        <dbReference type="SAM" id="MobiDB-lite"/>
    </source>
</evidence>
<dbReference type="Proteomes" id="UP000186594">
    <property type="component" value="Unassembled WGS sequence"/>
</dbReference>